<evidence type="ECO:0000313" key="2">
    <source>
        <dbReference type="EMBL" id="KAG4420847.1"/>
    </source>
</evidence>
<gene>
    <name evidence="2" type="ORF">IFR04_006029</name>
</gene>
<sequence length="157" mass="16675">MATTGKSLCPLLERHVDGDMGTRLGEKVEWKVPGATAQGASNTCLIYHHEHNIQAVVYHEQHLKTVPNAELNRDLHGLVMRFAKSGFIFGSSSAKRCHAGLIGDIETAPGDADDDVNEADDVPEGSSSTSAELGSGSNLEQSGHISASSSVYSQDSR</sequence>
<feature type="compositionally biased region" description="Acidic residues" evidence="1">
    <location>
        <begin position="111"/>
        <end position="123"/>
    </location>
</feature>
<feature type="compositionally biased region" description="Polar residues" evidence="1">
    <location>
        <begin position="138"/>
        <end position="157"/>
    </location>
</feature>
<organism evidence="2 3">
    <name type="scientific">Cadophora malorum</name>
    <dbReference type="NCBI Taxonomy" id="108018"/>
    <lineage>
        <taxon>Eukaryota</taxon>
        <taxon>Fungi</taxon>
        <taxon>Dikarya</taxon>
        <taxon>Ascomycota</taxon>
        <taxon>Pezizomycotina</taxon>
        <taxon>Leotiomycetes</taxon>
        <taxon>Helotiales</taxon>
        <taxon>Ploettnerulaceae</taxon>
        <taxon>Cadophora</taxon>
    </lineage>
</organism>
<reference evidence="2" key="1">
    <citation type="submission" date="2021-02" db="EMBL/GenBank/DDBJ databases">
        <title>Genome sequence Cadophora malorum strain M34.</title>
        <authorList>
            <person name="Stefanovic E."/>
            <person name="Vu D."/>
            <person name="Scully C."/>
            <person name="Dijksterhuis J."/>
            <person name="Roader J."/>
            <person name="Houbraken J."/>
        </authorList>
    </citation>
    <scope>NUCLEOTIDE SEQUENCE</scope>
    <source>
        <strain evidence="2">M34</strain>
    </source>
</reference>
<dbReference type="Proteomes" id="UP000664132">
    <property type="component" value="Unassembled WGS sequence"/>
</dbReference>
<accession>A0A8H7TJS7</accession>
<evidence type="ECO:0000256" key="1">
    <source>
        <dbReference type="SAM" id="MobiDB-lite"/>
    </source>
</evidence>
<evidence type="ECO:0000313" key="3">
    <source>
        <dbReference type="Proteomes" id="UP000664132"/>
    </source>
</evidence>
<name>A0A8H7TJS7_9HELO</name>
<dbReference type="EMBL" id="JAFJYH010000076">
    <property type="protein sequence ID" value="KAG4420847.1"/>
    <property type="molecule type" value="Genomic_DNA"/>
</dbReference>
<proteinExistence type="predicted"/>
<feature type="compositionally biased region" description="Low complexity" evidence="1">
    <location>
        <begin position="125"/>
        <end position="137"/>
    </location>
</feature>
<feature type="region of interest" description="Disordered" evidence="1">
    <location>
        <begin position="104"/>
        <end position="157"/>
    </location>
</feature>
<protein>
    <submittedName>
        <fullName evidence="2">Uncharacterized protein</fullName>
    </submittedName>
</protein>
<comment type="caution">
    <text evidence="2">The sequence shown here is derived from an EMBL/GenBank/DDBJ whole genome shotgun (WGS) entry which is preliminary data.</text>
</comment>
<keyword evidence="3" id="KW-1185">Reference proteome</keyword>
<dbReference type="AlphaFoldDB" id="A0A8H7TJS7"/>